<dbReference type="InterPro" id="IPR038157">
    <property type="entry name" value="FeoA_core_dom"/>
</dbReference>
<keyword evidence="1" id="KW-0408">Iron</keyword>
<gene>
    <name evidence="3" type="ORF">ENW55_06820</name>
</gene>
<accession>A0A832I8V5</accession>
<evidence type="ECO:0000313" key="3">
    <source>
        <dbReference type="EMBL" id="HGZ79680.1"/>
    </source>
</evidence>
<dbReference type="AlphaFoldDB" id="A0A832I8V5"/>
<dbReference type="SUPFAM" id="SSF50037">
    <property type="entry name" value="C-terminal domain of transcriptional repressors"/>
    <property type="match status" value="2"/>
</dbReference>
<sequence>MVVILLLRMNLNKKRGDGTMSLSDVPVGFEAKIISVPDDDVGSRLLSIGFVPGNSVKVISCAPLGDPRVYMVMGKMVTLRNDEAKRIQVSMEDEIEQLSNVTEGSWRVIHLVGGRNFRDKLRSMGIDIGSTVKVISKGVVETNRGVFRIGLGMARRIYLRRDDV</sequence>
<dbReference type="EMBL" id="DTKQ01000051">
    <property type="protein sequence ID" value="HGZ79680.1"/>
    <property type="molecule type" value="Genomic_DNA"/>
</dbReference>
<dbReference type="PANTHER" id="PTHR42954:SF2">
    <property type="entry name" value="FE(2+) TRANSPORT PROTEIN A"/>
    <property type="match status" value="1"/>
</dbReference>
<dbReference type="InterPro" id="IPR007167">
    <property type="entry name" value="Fe-transptr_FeoA-like"/>
</dbReference>
<dbReference type="PANTHER" id="PTHR42954">
    <property type="entry name" value="FE(2+) TRANSPORT PROTEIN A"/>
    <property type="match status" value="1"/>
</dbReference>
<evidence type="ECO:0000256" key="1">
    <source>
        <dbReference type="ARBA" id="ARBA00023004"/>
    </source>
</evidence>
<dbReference type="InterPro" id="IPR008988">
    <property type="entry name" value="Transcriptional_repressor_C"/>
</dbReference>
<name>A0A832I8V5_9THEM</name>
<dbReference type="GO" id="GO:0046914">
    <property type="term" value="F:transition metal ion binding"/>
    <property type="evidence" value="ECO:0007669"/>
    <property type="project" value="InterPro"/>
</dbReference>
<feature type="domain" description="Ferrous iron transporter FeoA-like" evidence="2">
    <location>
        <begin position="20"/>
        <end position="91"/>
    </location>
</feature>
<dbReference type="Pfam" id="PF04023">
    <property type="entry name" value="FeoA"/>
    <property type="match status" value="2"/>
</dbReference>
<protein>
    <submittedName>
        <fullName evidence="3">Ferrous iron transport protein A</fullName>
    </submittedName>
</protein>
<evidence type="ECO:0000259" key="2">
    <source>
        <dbReference type="SMART" id="SM00899"/>
    </source>
</evidence>
<dbReference type="InterPro" id="IPR052713">
    <property type="entry name" value="FeoA"/>
</dbReference>
<dbReference type="SMART" id="SM00899">
    <property type="entry name" value="FeoA"/>
    <property type="match status" value="2"/>
</dbReference>
<organism evidence="3">
    <name type="scientific">Pseudothermotoga hypogea</name>
    <dbReference type="NCBI Taxonomy" id="57487"/>
    <lineage>
        <taxon>Bacteria</taxon>
        <taxon>Thermotogati</taxon>
        <taxon>Thermotogota</taxon>
        <taxon>Thermotogae</taxon>
        <taxon>Thermotogales</taxon>
        <taxon>Thermotogaceae</taxon>
        <taxon>Pseudothermotoga</taxon>
    </lineage>
</organism>
<proteinExistence type="predicted"/>
<comment type="caution">
    <text evidence="3">The sequence shown here is derived from an EMBL/GenBank/DDBJ whole genome shotgun (WGS) entry which is preliminary data.</text>
</comment>
<feature type="domain" description="Ferrous iron transporter FeoA-like" evidence="2">
    <location>
        <begin position="96"/>
        <end position="161"/>
    </location>
</feature>
<reference evidence="3" key="1">
    <citation type="journal article" date="2020" name="mSystems">
        <title>Genome- and Community-Level Interaction Insights into Carbon Utilization and Element Cycling Functions of Hydrothermarchaeota in Hydrothermal Sediment.</title>
        <authorList>
            <person name="Zhou Z."/>
            <person name="Liu Y."/>
            <person name="Xu W."/>
            <person name="Pan J."/>
            <person name="Luo Z.H."/>
            <person name="Li M."/>
        </authorList>
    </citation>
    <scope>NUCLEOTIDE SEQUENCE [LARGE SCALE GENOMIC DNA]</scope>
    <source>
        <strain evidence="3">SpSt-86</strain>
    </source>
</reference>
<dbReference type="Gene3D" id="2.30.30.90">
    <property type="match status" value="2"/>
</dbReference>